<sequence length="425" mass="50586">MDIKEMKERAENRIKEMTSISDQEIFKSLLGNYFKELMVEQMKFNENLMERVLKGVENKNWGYDIYCTILKKEELTLYDDILIPILAEDLSENILPLKLLSDYIKRKEKFVIGQIYIDLKFHEIKKVCEKEFIGEIHNVNGESYRVKIKLEQNRKYKEEEKELYEGFILSGTKWKTIINPYSKRFFYVKVEGYLDEIPEDAEIERLTYNLEEYEGLKKEGYICVWNVCKTEIRSQGFPIKLSHNIGYQLDVPLEGINTNGYILTGDNKSIINISRDENKLMVRATREDIKKWDSYEIRDCSRIKKEKLVENLYGNNKLRDVVEYYMKDSLGVIRTKGEINRFINSFEESKAIKLKNVRIEEYIEGENDMEVENDYILDEIRGDEKSNILKFEFEKVNESQHTEDIIAFLMSEVRLYFPEYICVSE</sequence>
<proteinExistence type="predicted"/>
<name>A0AAU9DIN8_9FUSO</name>
<keyword evidence="2" id="KW-1185">Reference proteome</keyword>
<reference evidence="1 2" key="1">
    <citation type="submission" date="2022-11" db="EMBL/GenBank/DDBJ databases">
        <title>Haliovirga abyssi gen. nov., sp. nov., a mesophilic fermentative bacterium isolated from the Iheya North hydrothermal field and the proposal of Haliovirgaceae fam. nov.</title>
        <authorList>
            <person name="Miyazaki U."/>
            <person name="Tame A."/>
            <person name="Miyazaki J."/>
            <person name="Takai K."/>
            <person name="Sawayama S."/>
            <person name="Kitajima M."/>
            <person name="Okamoto A."/>
            <person name="Nakagawa S."/>
        </authorList>
    </citation>
    <scope>NUCLEOTIDE SEQUENCE [LARGE SCALE GENOMIC DNA]</scope>
    <source>
        <strain evidence="1 2">IC12</strain>
    </source>
</reference>
<evidence type="ECO:0000313" key="1">
    <source>
        <dbReference type="EMBL" id="BDU50624.1"/>
    </source>
</evidence>
<accession>A0AAU9DIN8</accession>
<evidence type="ECO:0000313" key="2">
    <source>
        <dbReference type="Proteomes" id="UP001321582"/>
    </source>
</evidence>
<evidence type="ECO:0008006" key="3">
    <source>
        <dbReference type="Google" id="ProtNLM"/>
    </source>
</evidence>
<protein>
    <recommendedName>
        <fullName evidence="3">Normocyte-binding protein</fullName>
    </recommendedName>
</protein>
<dbReference type="Proteomes" id="UP001321582">
    <property type="component" value="Chromosome"/>
</dbReference>
<dbReference type="AlphaFoldDB" id="A0AAU9DIN8"/>
<gene>
    <name evidence="1" type="ORF">HLVA_11930</name>
</gene>
<dbReference type="RefSeq" id="WP_307903488.1">
    <property type="nucleotide sequence ID" value="NZ_AP027059.1"/>
</dbReference>
<dbReference type="KEGG" id="haby:HLVA_11930"/>
<organism evidence="1 2">
    <name type="scientific">Haliovirga abyssi</name>
    <dbReference type="NCBI Taxonomy" id="2996794"/>
    <lineage>
        <taxon>Bacteria</taxon>
        <taxon>Fusobacteriati</taxon>
        <taxon>Fusobacteriota</taxon>
        <taxon>Fusobacteriia</taxon>
        <taxon>Fusobacteriales</taxon>
        <taxon>Haliovirgaceae</taxon>
        <taxon>Haliovirga</taxon>
    </lineage>
</organism>
<dbReference type="EMBL" id="AP027059">
    <property type="protein sequence ID" value="BDU50624.1"/>
    <property type="molecule type" value="Genomic_DNA"/>
</dbReference>